<comment type="subunit">
    <text evidence="3">Homotetramer.</text>
</comment>
<organism evidence="8 10">
    <name type="scientific">Xenorhabdus doucetiae</name>
    <dbReference type="NCBI Taxonomy" id="351671"/>
    <lineage>
        <taxon>Bacteria</taxon>
        <taxon>Pseudomonadati</taxon>
        <taxon>Pseudomonadota</taxon>
        <taxon>Gammaproteobacteria</taxon>
        <taxon>Enterobacterales</taxon>
        <taxon>Morganellaceae</taxon>
        <taxon>Xenorhabdus</taxon>
    </lineage>
</organism>
<keyword evidence="11" id="KW-1185">Reference proteome</keyword>
<dbReference type="EC" id="4.1.99.1" evidence="8"/>
<dbReference type="Gene3D" id="3.90.1150.10">
    <property type="entry name" value="Aspartate Aminotransferase, domain 1"/>
    <property type="match status" value="1"/>
</dbReference>
<protein>
    <submittedName>
        <fullName evidence="8">Tryptophanase</fullName>
        <ecNumber evidence="8">4.1.99.1</ecNumber>
    </submittedName>
</protein>
<evidence type="ECO:0000313" key="11">
    <source>
        <dbReference type="Proteomes" id="UP000324170"/>
    </source>
</evidence>
<dbReference type="PIRSF" id="PIRSF001386">
    <property type="entry name" value="Trpase"/>
    <property type="match status" value="1"/>
</dbReference>
<dbReference type="InterPro" id="IPR015424">
    <property type="entry name" value="PyrdxlP-dep_Trfase"/>
</dbReference>
<dbReference type="Proteomes" id="UP000032721">
    <property type="component" value="Chromosome"/>
</dbReference>
<keyword evidence="4 6" id="KW-0663">Pyridoxal phosphate</keyword>
<dbReference type="EMBL" id="FO704550">
    <property type="protein sequence ID" value="CDG16116.1"/>
    <property type="molecule type" value="Genomic_DNA"/>
</dbReference>
<gene>
    <name evidence="8" type="primary">tnaA</name>
    <name evidence="9" type="ORF">LY16_00542</name>
    <name evidence="8" type="ORF">XDD1_0413</name>
</gene>
<dbReference type="OrthoDB" id="9764079at2"/>
<evidence type="ECO:0000313" key="9">
    <source>
        <dbReference type="EMBL" id="TYP15924.1"/>
    </source>
</evidence>
<proteinExistence type="inferred from homology"/>
<reference evidence="9 11" key="2">
    <citation type="submission" date="2019-07" db="EMBL/GenBank/DDBJ databases">
        <title>Genomic Encyclopedia of Type Strains, Phase I: the one thousand microbial genomes (KMG-I) project.</title>
        <authorList>
            <person name="Kyrpides N."/>
        </authorList>
    </citation>
    <scope>NUCLEOTIDE SEQUENCE [LARGE SCALE GENOMIC DNA]</scope>
    <source>
        <strain evidence="9 11">DSM 17909</strain>
    </source>
</reference>
<dbReference type="RefSeq" id="WP_045968230.1">
    <property type="nucleotide sequence ID" value="NZ_CAWMED010000001.1"/>
</dbReference>
<dbReference type="Proteomes" id="UP000324170">
    <property type="component" value="Unassembled WGS sequence"/>
</dbReference>
<dbReference type="InterPro" id="IPR001597">
    <property type="entry name" value="ArAA_b-elim_lyase/Thr_aldolase"/>
</dbReference>
<evidence type="ECO:0000256" key="3">
    <source>
        <dbReference type="ARBA" id="ARBA00011881"/>
    </source>
</evidence>
<dbReference type="InterPro" id="IPR015421">
    <property type="entry name" value="PyrdxlP-dep_Trfase_major"/>
</dbReference>
<dbReference type="InterPro" id="IPR015422">
    <property type="entry name" value="PyrdxlP-dep_Trfase_small"/>
</dbReference>
<dbReference type="HOGENOM" id="CLU_047223_0_0_6"/>
<feature type="domain" description="Aromatic amino acid beta-eliminating lyase/threonine aldolase" evidence="7">
    <location>
        <begin position="47"/>
        <end position="430"/>
    </location>
</feature>
<evidence type="ECO:0000256" key="6">
    <source>
        <dbReference type="PIRSR" id="PIRSR611166-50"/>
    </source>
</evidence>
<evidence type="ECO:0000313" key="10">
    <source>
        <dbReference type="Proteomes" id="UP000032721"/>
    </source>
</evidence>
<dbReference type="AlphaFoldDB" id="A0A068QNG5"/>
<dbReference type="NCBIfam" id="NF009709">
    <property type="entry name" value="PRK13238.1"/>
    <property type="match status" value="1"/>
</dbReference>
<sequence length="467" mass="52598">MSKLVPEPWRIKMVEPIRMTTQSQRKNALIEAGLNPFILKSEDVFIDLLTDSGTGAMSDQQWASMFLGDESYAGSKSYYLLSQAVEEIFDFQYTIPVHQGRGAEQILFPLLVELAKEKGASKPVFLSNHHFDTTKAHIEMAGARAKNFICSSSLQTEIADDWKGNFDLNELYNEIKYNQKNIVAIIITITCNSVGGQPVSMENIRAAARMARDSGILVIIDAARFAENSYFIKQRDSEFSHKSISKIVKEIFNEADIFIMSAKKDGMVNIGGLCCFRNNESLFRQVQLRCVPMEGFVTYGGLAGRDMAAMATGLREALDEDHLRSRIAQVEYLGYKLQQAGIPIQTPVGGHAVFVDARKIFPDIKPENFPAQVLCNALYLESGVRATEIGSLMMGRDPVTGQQEPSLFELMRLTIPRRTYTDNHMSYVADSLINVVKNADMLKPLEFEYEPKILRHFTARFREIERL</sequence>
<dbReference type="Pfam" id="PF01212">
    <property type="entry name" value="Beta_elim_lyase"/>
    <property type="match status" value="1"/>
</dbReference>
<evidence type="ECO:0000256" key="2">
    <source>
        <dbReference type="ARBA" id="ARBA00009721"/>
    </source>
</evidence>
<feature type="modified residue" description="N6-(pyridoxal phosphate)lysine" evidence="6">
    <location>
        <position position="264"/>
    </location>
</feature>
<evidence type="ECO:0000256" key="1">
    <source>
        <dbReference type="ARBA" id="ARBA00001933"/>
    </source>
</evidence>
<evidence type="ECO:0000259" key="7">
    <source>
        <dbReference type="Pfam" id="PF01212"/>
    </source>
</evidence>
<dbReference type="PANTHER" id="PTHR32325:SF4">
    <property type="entry name" value="TRYPTOPHANASE"/>
    <property type="match status" value="1"/>
</dbReference>
<dbReference type="KEGG" id="xdo:XDD1_0413"/>
<keyword evidence="5 8" id="KW-0456">Lyase</keyword>
<dbReference type="InterPro" id="IPR011166">
    <property type="entry name" value="Beta-eliminating_lyase"/>
</dbReference>
<dbReference type="STRING" id="351671.XDD1_0413"/>
<dbReference type="PANTHER" id="PTHR32325">
    <property type="entry name" value="BETA-ELIMINATING LYASE-LIKE PROTEIN-RELATED"/>
    <property type="match status" value="1"/>
</dbReference>
<evidence type="ECO:0000256" key="5">
    <source>
        <dbReference type="ARBA" id="ARBA00023239"/>
    </source>
</evidence>
<dbReference type="EMBL" id="VNHN01000005">
    <property type="protein sequence ID" value="TYP15924.1"/>
    <property type="molecule type" value="Genomic_DNA"/>
</dbReference>
<name>A0A068QNG5_9GAMM</name>
<reference evidence="8 10" key="1">
    <citation type="submission" date="2013-07" db="EMBL/GenBank/DDBJ databases">
        <authorList>
            <person name="Genoscope - CEA"/>
        </authorList>
    </citation>
    <scope>NUCLEOTIDE SEQUENCE [LARGE SCALE GENOMIC DNA]</scope>
    <source>
        <strain evidence="8">FRM16</strain>
        <strain evidence="10">FRM16 / DSM 17909</strain>
    </source>
</reference>
<dbReference type="Gene3D" id="3.40.640.10">
    <property type="entry name" value="Type I PLP-dependent aspartate aminotransferase-like (Major domain)"/>
    <property type="match status" value="1"/>
</dbReference>
<comment type="similarity">
    <text evidence="2">Belongs to the beta-eliminating lyase family.</text>
</comment>
<dbReference type="GO" id="GO:0009034">
    <property type="term" value="F:tryptophanase activity"/>
    <property type="evidence" value="ECO:0007669"/>
    <property type="project" value="UniProtKB-EC"/>
</dbReference>
<dbReference type="SUPFAM" id="SSF53383">
    <property type="entry name" value="PLP-dependent transferases"/>
    <property type="match status" value="1"/>
</dbReference>
<evidence type="ECO:0000313" key="8">
    <source>
        <dbReference type="EMBL" id="CDG16116.1"/>
    </source>
</evidence>
<comment type="cofactor">
    <cofactor evidence="1 6">
        <name>pyridoxal 5'-phosphate</name>
        <dbReference type="ChEBI" id="CHEBI:597326"/>
    </cofactor>
</comment>
<accession>A0A068QNG5</accession>
<evidence type="ECO:0000256" key="4">
    <source>
        <dbReference type="ARBA" id="ARBA00022898"/>
    </source>
</evidence>